<evidence type="ECO:0000313" key="15">
    <source>
        <dbReference type="Proteomes" id="UP000664857"/>
    </source>
</evidence>
<dbReference type="InterPro" id="IPR035965">
    <property type="entry name" value="PAS-like_dom_sf"/>
</dbReference>
<evidence type="ECO:0000259" key="13">
    <source>
        <dbReference type="SMART" id="SM00091"/>
    </source>
</evidence>
<evidence type="ECO:0000256" key="11">
    <source>
        <dbReference type="ARBA" id="ARBA00023136"/>
    </source>
</evidence>
<evidence type="ECO:0000256" key="10">
    <source>
        <dbReference type="ARBA" id="ARBA00023012"/>
    </source>
</evidence>
<organism evidence="14 15">
    <name type="scientific">Candidatus Vagococcus giribetii</name>
    <dbReference type="NCBI Taxonomy" id="2230876"/>
    <lineage>
        <taxon>Bacteria</taxon>
        <taxon>Bacillati</taxon>
        <taxon>Bacillota</taxon>
        <taxon>Bacilli</taxon>
        <taxon>Lactobacillales</taxon>
        <taxon>Enterococcaceae</taxon>
        <taxon>Vagococcus</taxon>
    </lineage>
</organism>
<dbReference type="Gene3D" id="3.30.450.20">
    <property type="entry name" value="PAS domain"/>
    <property type="match status" value="2"/>
</dbReference>
<dbReference type="SUPFAM" id="SSF55890">
    <property type="entry name" value="Sporulation response regulatory protein Spo0B"/>
    <property type="match status" value="1"/>
</dbReference>
<evidence type="ECO:0000256" key="1">
    <source>
        <dbReference type="ARBA" id="ARBA00004651"/>
    </source>
</evidence>
<dbReference type="InterPro" id="IPR033463">
    <property type="entry name" value="sCache_3"/>
</dbReference>
<feature type="transmembrane region" description="Helical" evidence="12">
    <location>
        <begin position="177"/>
        <end position="197"/>
    </location>
</feature>
<dbReference type="SUPFAM" id="SSF103190">
    <property type="entry name" value="Sensory domain-like"/>
    <property type="match status" value="1"/>
</dbReference>
<evidence type="ECO:0000256" key="3">
    <source>
        <dbReference type="ARBA" id="ARBA00022553"/>
    </source>
</evidence>
<gene>
    <name evidence="14" type="ORF">DOK76_01760</name>
</gene>
<evidence type="ECO:0000313" key="14">
    <source>
        <dbReference type="EMBL" id="MBO0475776.1"/>
    </source>
</evidence>
<keyword evidence="7 14" id="KW-0418">Kinase</keyword>
<dbReference type="Pfam" id="PF14689">
    <property type="entry name" value="SPOB_a"/>
    <property type="match status" value="1"/>
</dbReference>
<dbReference type="InterPro" id="IPR000014">
    <property type="entry name" value="PAS"/>
</dbReference>
<keyword evidence="15" id="KW-1185">Reference proteome</keyword>
<name>A0ABS3HSD0_9ENTE</name>
<keyword evidence="10" id="KW-0902">Two-component regulatory system</keyword>
<evidence type="ECO:0000256" key="6">
    <source>
        <dbReference type="ARBA" id="ARBA00022741"/>
    </source>
</evidence>
<evidence type="ECO:0000256" key="5">
    <source>
        <dbReference type="ARBA" id="ARBA00022692"/>
    </source>
</evidence>
<keyword evidence="9 12" id="KW-1133">Transmembrane helix</keyword>
<keyword evidence="6" id="KW-0547">Nucleotide-binding</keyword>
<keyword evidence="2" id="KW-1003">Cell membrane</keyword>
<dbReference type="SUPFAM" id="SSF55785">
    <property type="entry name" value="PYP-like sensor domain (PAS domain)"/>
    <property type="match status" value="1"/>
</dbReference>
<evidence type="ECO:0000256" key="9">
    <source>
        <dbReference type="ARBA" id="ARBA00022989"/>
    </source>
</evidence>
<proteinExistence type="predicted"/>
<dbReference type="EMBL" id="JAFLVX010000005">
    <property type="protein sequence ID" value="MBO0475776.1"/>
    <property type="molecule type" value="Genomic_DNA"/>
</dbReference>
<keyword evidence="4" id="KW-0808">Transferase</keyword>
<keyword evidence="3" id="KW-0597">Phosphoprotein</keyword>
<dbReference type="Pfam" id="PF17203">
    <property type="entry name" value="sCache_3_2"/>
    <property type="match status" value="1"/>
</dbReference>
<evidence type="ECO:0000256" key="7">
    <source>
        <dbReference type="ARBA" id="ARBA00022777"/>
    </source>
</evidence>
<dbReference type="InterPro" id="IPR016120">
    <property type="entry name" value="Sig_transdc_His_kin_SpoOB"/>
</dbReference>
<dbReference type="Gene3D" id="1.10.287.130">
    <property type="match status" value="1"/>
</dbReference>
<dbReference type="InterPro" id="IPR029151">
    <property type="entry name" value="Sensor-like_sf"/>
</dbReference>
<keyword evidence="11 12" id="KW-0472">Membrane</keyword>
<feature type="domain" description="PAS" evidence="13">
    <location>
        <begin position="214"/>
        <end position="282"/>
    </location>
</feature>
<evidence type="ECO:0000256" key="2">
    <source>
        <dbReference type="ARBA" id="ARBA00022475"/>
    </source>
</evidence>
<keyword evidence="5 12" id="KW-0812">Transmembrane</keyword>
<dbReference type="GO" id="GO:0016301">
    <property type="term" value="F:kinase activity"/>
    <property type="evidence" value="ECO:0007669"/>
    <property type="project" value="UniProtKB-KW"/>
</dbReference>
<dbReference type="SMART" id="SM00091">
    <property type="entry name" value="PAS"/>
    <property type="match status" value="1"/>
</dbReference>
<reference evidence="14 15" key="1">
    <citation type="submission" date="2021-03" db="EMBL/GenBank/DDBJ databases">
        <title>Enterococcal diversity collection.</title>
        <authorList>
            <person name="Gilmore M.S."/>
            <person name="Schwartzman J."/>
            <person name="Van Tyne D."/>
            <person name="Martin M."/>
            <person name="Earl A.M."/>
            <person name="Manson A.L."/>
            <person name="Straub T."/>
            <person name="Salamzade R."/>
            <person name="Saavedra J."/>
            <person name="Lebreton F."/>
            <person name="Prichula J."/>
            <person name="Schaufler K."/>
            <person name="Gaca A."/>
            <person name="Sgardioli B."/>
            <person name="Wagenaar J."/>
            <person name="Strong T."/>
        </authorList>
    </citation>
    <scope>NUCLEOTIDE SEQUENCE [LARGE SCALE GENOMIC DNA]</scope>
    <source>
        <strain evidence="14 15">DIV0080</strain>
    </source>
</reference>
<dbReference type="Proteomes" id="UP000664857">
    <property type="component" value="Unassembled WGS sequence"/>
</dbReference>
<comment type="caution">
    <text evidence="14">The sequence shown here is derived from an EMBL/GenBank/DDBJ whole genome shotgun (WGS) entry which is preliminary data.</text>
</comment>
<evidence type="ECO:0000256" key="12">
    <source>
        <dbReference type="SAM" id="Phobius"/>
    </source>
</evidence>
<evidence type="ECO:0000256" key="8">
    <source>
        <dbReference type="ARBA" id="ARBA00022840"/>
    </source>
</evidence>
<comment type="subcellular location">
    <subcellularLocation>
        <location evidence="1">Cell membrane</location>
        <topology evidence="1">Multi-pass membrane protein</topology>
    </subcellularLocation>
</comment>
<dbReference type="RefSeq" id="WP_206964544.1">
    <property type="nucleotide sequence ID" value="NZ_JAFLVX010000005.1"/>
</dbReference>
<protein>
    <submittedName>
        <fullName evidence="14">Sensor histidine kinase</fullName>
    </submittedName>
</protein>
<accession>A0ABS3HSD0</accession>
<sequence length="510" mass="58093">MKKKLSLQALLSLTFIVTLLISVSISYGLIVKNAANRVKQDEERLLLNTGKYLAEEPLIINQLKEEKTSLELQQYVARVSEVYHLDFIVVMTMDTLRLTHPDPKQIGKHFIGGDEQGALQGKSETSISKGTLGRSLRGFVPVYDTQDPSKQIGVVALGIKMNSLAEMINQSKKDYQLSLIISLLFSLSVAFALSLYLKRTLLNLEPQEIASILEERNAMLEETKDVIVVIDLKQHILLANAQAQTLYQYTTQQTDCVGKPIQELLLHFDVTRLDKKTEQLYQQHGQDYLLSAAPIVVRGQTTGHILFLRNATETLFVTDQLANTTAYATALQSQSHEFMNKLHVIYGLVDLNAYDELHTYLEDLLQPEKEFARHLALLVKDPMIAGFLIGERQKFSEIKTTLTIDIFPEIPLCADAEKRTDFITMLRYVHHAFLQKKLPESLTLLLEWQEQQIQASYTFLPNDFDENDWEDIKKGLDSFYLKQFLLETKSEMTFTADSLVIITQFPKEVT</sequence>
<dbReference type="InterPro" id="IPR039506">
    <property type="entry name" value="SPOB_a"/>
</dbReference>
<evidence type="ECO:0000256" key="4">
    <source>
        <dbReference type="ARBA" id="ARBA00022679"/>
    </source>
</evidence>
<keyword evidence="8" id="KW-0067">ATP-binding</keyword>
<dbReference type="CDD" id="cd00130">
    <property type="entry name" value="PAS"/>
    <property type="match status" value="1"/>
</dbReference>